<sequence length="89" mass="10459">MPLKDELELSVAFESNEALAGTIKHISTINPKTKDKQRANWKRCEFVKACIKRNIRLNINAEQNKKNYLYGLTGKRIRESKWLSWIHQC</sequence>
<accession>A0ABN7VH05</accession>
<evidence type="ECO:0000313" key="1">
    <source>
        <dbReference type="EMBL" id="CAG8771324.1"/>
    </source>
</evidence>
<gene>
    <name evidence="1" type="ORF">GMARGA_LOCUS18546</name>
</gene>
<evidence type="ECO:0000313" key="2">
    <source>
        <dbReference type="Proteomes" id="UP000789901"/>
    </source>
</evidence>
<comment type="caution">
    <text evidence="1">The sequence shown here is derived from an EMBL/GenBank/DDBJ whole genome shotgun (WGS) entry which is preliminary data.</text>
</comment>
<keyword evidence="2" id="KW-1185">Reference proteome</keyword>
<dbReference type="EMBL" id="CAJVQB010014881">
    <property type="protein sequence ID" value="CAG8771324.1"/>
    <property type="molecule type" value="Genomic_DNA"/>
</dbReference>
<proteinExistence type="predicted"/>
<organism evidence="1 2">
    <name type="scientific">Gigaspora margarita</name>
    <dbReference type="NCBI Taxonomy" id="4874"/>
    <lineage>
        <taxon>Eukaryota</taxon>
        <taxon>Fungi</taxon>
        <taxon>Fungi incertae sedis</taxon>
        <taxon>Mucoromycota</taxon>
        <taxon>Glomeromycotina</taxon>
        <taxon>Glomeromycetes</taxon>
        <taxon>Diversisporales</taxon>
        <taxon>Gigasporaceae</taxon>
        <taxon>Gigaspora</taxon>
    </lineage>
</organism>
<reference evidence="1 2" key="1">
    <citation type="submission" date="2021-06" db="EMBL/GenBank/DDBJ databases">
        <authorList>
            <person name="Kallberg Y."/>
            <person name="Tangrot J."/>
            <person name="Rosling A."/>
        </authorList>
    </citation>
    <scope>NUCLEOTIDE SEQUENCE [LARGE SCALE GENOMIC DNA]</scope>
    <source>
        <strain evidence="1 2">120-4 pot B 10/14</strain>
    </source>
</reference>
<name>A0ABN7VH05_GIGMA</name>
<dbReference type="Proteomes" id="UP000789901">
    <property type="component" value="Unassembled WGS sequence"/>
</dbReference>
<protein>
    <submittedName>
        <fullName evidence="1">14663_t:CDS:1</fullName>
    </submittedName>
</protein>